<dbReference type="PANTHER" id="PTHR34581">
    <property type="entry name" value="PTS SYSTEM N,N'-DIACETYLCHITOBIOSE-SPECIFIC EIIB COMPONENT"/>
    <property type="match status" value="1"/>
</dbReference>
<keyword evidence="3" id="KW-0762">Sugar transport</keyword>
<evidence type="ECO:0000256" key="6">
    <source>
        <dbReference type="ARBA" id="ARBA00022777"/>
    </source>
</evidence>
<dbReference type="STRING" id="84029.CROST_04220"/>
<sequence>MQTPSETYIMKGEVIMKISLFCSGGFSTSLLAKKMQKAYEEKGITDNVIEAFDFAMIDEVEEDVDIIMIGPQISWAYDQVKEKYSNKKVILLTMAEFGSMNGNKIIEKLENEL</sequence>
<dbReference type="InterPro" id="IPR036095">
    <property type="entry name" value="PTS_EIIB-like_sf"/>
</dbReference>
<evidence type="ECO:0000313" key="8">
    <source>
        <dbReference type="Proteomes" id="UP000190951"/>
    </source>
</evidence>
<dbReference type="AlphaFoldDB" id="A0A1S8LGP4"/>
<dbReference type="PANTHER" id="PTHR34581:SF2">
    <property type="entry name" value="PTS SYSTEM N,N'-DIACETYLCHITOBIOSE-SPECIFIC EIIB COMPONENT"/>
    <property type="match status" value="1"/>
</dbReference>
<protein>
    <submittedName>
        <fullName evidence="7">Uncharacterized protein</fullName>
    </submittedName>
</protein>
<keyword evidence="2" id="KW-0597">Phosphoprotein</keyword>
<dbReference type="SUPFAM" id="SSF52794">
    <property type="entry name" value="PTS system IIB component-like"/>
    <property type="match status" value="1"/>
</dbReference>
<keyword evidence="6" id="KW-0418">Kinase</keyword>
<dbReference type="Gene3D" id="3.40.50.2300">
    <property type="match status" value="1"/>
</dbReference>
<dbReference type="InterPro" id="IPR013012">
    <property type="entry name" value="PTS_EIIB_3"/>
</dbReference>
<dbReference type="KEGG" id="crw:CROST_031140"/>
<keyword evidence="4" id="KW-0808">Transferase</keyword>
<keyword evidence="1" id="KW-0813">Transport</keyword>
<dbReference type="InterPro" id="IPR003501">
    <property type="entry name" value="PTS_EIIB_2/3"/>
</dbReference>
<dbReference type="GO" id="GO:0009401">
    <property type="term" value="P:phosphoenolpyruvate-dependent sugar phosphotransferase system"/>
    <property type="evidence" value="ECO:0007669"/>
    <property type="project" value="UniProtKB-KW"/>
</dbReference>
<dbReference type="PROSITE" id="PS51100">
    <property type="entry name" value="PTS_EIIB_TYPE_3"/>
    <property type="match status" value="1"/>
</dbReference>
<dbReference type="EMBL" id="CP096983">
    <property type="protein sequence ID" value="URZ12392.1"/>
    <property type="molecule type" value="Genomic_DNA"/>
</dbReference>
<gene>
    <name evidence="7" type="ORF">CROST_031140</name>
</gene>
<evidence type="ECO:0000256" key="4">
    <source>
        <dbReference type="ARBA" id="ARBA00022679"/>
    </source>
</evidence>
<organism evidence="7 8">
    <name type="scientific">Clostridium felsineum</name>
    <dbReference type="NCBI Taxonomy" id="36839"/>
    <lineage>
        <taxon>Bacteria</taxon>
        <taxon>Bacillati</taxon>
        <taxon>Bacillota</taxon>
        <taxon>Clostridia</taxon>
        <taxon>Eubacteriales</taxon>
        <taxon>Clostridiaceae</taxon>
        <taxon>Clostridium</taxon>
    </lineage>
</organism>
<evidence type="ECO:0000256" key="2">
    <source>
        <dbReference type="ARBA" id="ARBA00022553"/>
    </source>
</evidence>
<dbReference type="GO" id="GO:0016301">
    <property type="term" value="F:kinase activity"/>
    <property type="evidence" value="ECO:0007669"/>
    <property type="project" value="UniProtKB-KW"/>
</dbReference>
<keyword evidence="8" id="KW-1185">Reference proteome</keyword>
<name>A0A1S8LGP4_9CLOT</name>
<dbReference type="Pfam" id="PF02302">
    <property type="entry name" value="PTS_IIB"/>
    <property type="match status" value="1"/>
</dbReference>
<accession>A0A1S8LGP4</accession>
<dbReference type="GO" id="GO:0008982">
    <property type="term" value="F:protein-N(PI)-phosphohistidine-sugar phosphotransferase activity"/>
    <property type="evidence" value="ECO:0007669"/>
    <property type="project" value="InterPro"/>
</dbReference>
<proteinExistence type="predicted"/>
<keyword evidence="5" id="KW-0598">Phosphotransferase system</keyword>
<evidence type="ECO:0000256" key="5">
    <source>
        <dbReference type="ARBA" id="ARBA00022683"/>
    </source>
</evidence>
<evidence type="ECO:0000313" key="7">
    <source>
        <dbReference type="EMBL" id="URZ12392.1"/>
    </source>
</evidence>
<dbReference type="Proteomes" id="UP000190951">
    <property type="component" value="Chromosome"/>
</dbReference>
<evidence type="ECO:0000256" key="1">
    <source>
        <dbReference type="ARBA" id="ARBA00022448"/>
    </source>
</evidence>
<dbReference type="InterPro" id="IPR051819">
    <property type="entry name" value="PTS_sugar-specific_EIIB"/>
</dbReference>
<reference evidence="7 8" key="1">
    <citation type="submission" date="2022-04" db="EMBL/GenBank/DDBJ databases">
        <title>Genome sequence of C. roseum typestrain.</title>
        <authorList>
            <person name="Poehlein A."/>
            <person name="Schoch T."/>
            <person name="Duerre P."/>
            <person name="Daniel R."/>
        </authorList>
    </citation>
    <scope>NUCLEOTIDE SEQUENCE [LARGE SCALE GENOMIC DNA]</scope>
    <source>
        <strain evidence="7 8">DSM 7320</strain>
    </source>
</reference>
<evidence type="ECO:0000256" key="3">
    <source>
        <dbReference type="ARBA" id="ARBA00022597"/>
    </source>
</evidence>